<protein>
    <submittedName>
        <fullName evidence="2">Putative amidohydrolase</fullName>
    </submittedName>
</protein>
<accession>A0A346Y2L4</accession>
<keyword evidence="3" id="KW-1185">Reference proteome</keyword>
<dbReference type="InterPro" id="IPR052737">
    <property type="entry name" value="Omega-amidase_YafV"/>
</dbReference>
<dbReference type="AlphaFoldDB" id="A0A346Y2L4"/>
<name>A0A346Y2L4_9ACTN</name>
<dbReference type="Pfam" id="PF00795">
    <property type="entry name" value="CN_hydrolase"/>
    <property type="match status" value="1"/>
</dbReference>
<dbReference type="InterPro" id="IPR003010">
    <property type="entry name" value="C-N_Hydrolase"/>
</dbReference>
<reference evidence="2 3" key="1">
    <citation type="submission" date="2018-09" db="EMBL/GenBank/DDBJ databases">
        <title>Complete genome sequence of Euzebya sp. DY32-46 isolated from seawater of Pacific Ocean.</title>
        <authorList>
            <person name="Xu L."/>
            <person name="Wu Y.-H."/>
            <person name="Xu X.-W."/>
        </authorList>
    </citation>
    <scope>NUCLEOTIDE SEQUENCE [LARGE SCALE GENOMIC DNA]</scope>
    <source>
        <strain evidence="2 3">DY32-46</strain>
    </source>
</reference>
<dbReference type="InterPro" id="IPR036526">
    <property type="entry name" value="C-N_Hydrolase_sf"/>
</dbReference>
<dbReference type="GO" id="GO:0106008">
    <property type="term" value="F:2-oxoglutaramate amidase activity"/>
    <property type="evidence" value="ECO:0007669"/>
    <property type="project" value="TreeGrafter"/>
</dbReference>
<feature type="domain" description="CN hydrolase" evidence="1">
    <location>
        <begin position="1"/>
        <end position="241"/>
    </location>
</feature>
<keyword evidence="2" id="KW-0378">Hydrolase</keyword>
<gene>
    <name evidence="2" type="ORF">DVS28_a4043</name>
</gene>
<dbReference type="SUPFAM" id="SSF56317">
    <property type="entry name" value="Carbon-nitrogen hydrolase"/>
    <property type="match status" value="1"/>
</dbReference>
<dbReference type="Proteomes" id="UP000264006">
    <property type="component" value="Chromosome"/>
</dbReference>
<dbReference type="Gene3D" id="3.60.110.10">
    <property type="entry name" value="Carbon-nitrogen hydrolase"/>
    <property type="match status" value="1"/>
</dbReference>
<evidence type="ECO:0000313" key="3">
    <source>
        <dbReference type="Proteomes" id="UP000264006"/>
    </source>
</evidence>
<evidence type="ECO:0000313" key="2">
    <source>
        <dbReference type="EMBL" id="AXV08711.1"/>
    </source>
</evidence>
<dbReference type="GO" id="GO:0050152">
    <property type="term" value="F:omega-amidase activity"/>
    <property type="evidence" value="ECO:0007669"/>
    <property type="project" value="TreeGrafter"/>
</dbReference>
<dbReference type="PROSITE" id="PS50263">
    <property type="entry name" value="CN_HYDROLASE"/>
    <property type="match status" value="1"/>
</dbReference>
<evidence type="ECO:0000259" key="1">
    <source>
        <dbReference type="PROSITE" id="PS50263"/>
    </source>
</evidence>
<proteinExistence type="predicted"/>
<dbReference type="KEGG" id="euz:DVS28_a4043"/>
<dbReference type="OrthoDB" id="9811121at2"/>
<dbReference type="PANTHER" id="PTHR47799:SF1">
    <property type="entry name" value="OMEGA-AMIDASE YAFV"/>
    <property type="match status" value="1"/>
</dbReference>
<dbReference type="RefSeq" id="WP_114593017.1">
    <property type="nucleotide sequence ID" value="NZ_CP031165.1"/>
</dbReference>
<dbReference type="EMBL" id="CP031165">
    <property type="protein sequence ID" value="AXV08711.1"/>
    <property type="molecule type" value="Genomic_DNA"/>
</dbReference>
<organism evidence="2 3">
    <name type="scientific">Euzebya pacifica</name>
    <dbReference type="NCBI Taxonomy" id="1608957"/>
    <lineage>
        <taxon>Bacteria</taxon>
        <taxon>Bacillati</taxon>
        <taxon>Actinomycetota</taxon>
        <taxon>Nitriliruptoria</taxon>
        <taxon>Euzebyales</taxon>
    </lineage>
</organism>
<dbReference type="PANTHER" id="PTHR47799">
    <property type="entry name" value="OMEGA-AMIDASE YAFV"/>
    <property type="match status" value="1"/>
</dbReference>
<sequence length="258" mass="28518">MRVAAIQSDLEWEDHETNRRRLADRMWAAAAAGAHLVVLPEMFPTGFSMNAEEIAEDHDGESVQWLVDQASTHGLHVCGSISMRSPGYDKPTNTLVVAGPDGELGRYAKIHPFSFAGETDHYSPGTQRLTLPIPTGGGEVVRTTFFVCYDLRFADDFWETAADTDLYVVVANWPRARRRHWTTLLTARAIENQAYVAACNRVGTDGNDVEYSGDSMIIDPLGYALATGAMTDTMVLADVDPATVTDVRTRFPFMADRR</sequence>